<dbReference type="InterPro" id="IPR006626">
    <property type="entry name" value="PbH1"/>
</dbReference>
<evidence type="ECO:0000313" key="21">
    <source>
        <dbReference type="Proteomes" id="UP001215712"/>
    </source>
</evidence>
<evidence type="ECO:0000313" key="20">
    <source>
        <dbReference type="EMBL" id="KAJ5741041.1"/>
    </source>
</evidence>
<keyword evidence="6" id="KW-0677">Repeat</keyword>
<evidence type="ECO:0000256" key="15">
    <source>
        <dbReference type="ARBA" id="ARBA00042861"/>
    </source>
</evidence>
<comment type="function">
    <text evidence="13">Involved in maceration and soft-rotting of plant tissue. Hydrolyzes the 1,4-alpha glycosidic bonds of de-esterified pectate in the smooth region of the plant cell wall.</text>
</comment>
<evidence type="ECO:0000256" key="13">
    <source>
        <dbReference type="ARBA" id="ARBA00037707"/>
    </source>
</evidence>
<keyword evidence="10 17" id="KW-0326">Glycosidase</keyword>
<dbReference type="FunFam" id="2.160.20.10:FF:000002">
    <property type="entry name" value="Endopolygalacturonase D"/>
    <property type="match status" value="1"/>
</dbReference>
<feature type="region of interest" description="Disordered" evidence="18">
    <location>
        <begin position="20"/>
        <end position="43"/>
    </location>
</feature>
<evidence type="ECO:0000256" key="10">
    <source>
        <dbReference type="ARBA" id="ARBA00023295"/>
    </source>
</evidence>
<keyword evidence="8" id="KW-1015">Disulfide bond</keyword>
<keyword evidence="9" id="KW-0325">Glycoprotein</keyword>
<evidence type="ECO:0000256" key="18">
    <source>
        <dbReference type="SAM" id="MobiDB-lite"/>
    </source>
</evidence>
<dbReference type="EMBL" id="JAQJAN010000001">
    <property type="protein sequence ID" value="KAJ5741041.1"/>
    <property type="molecule type" value="Genomic_DNA"/>
</dbReference>
<feature type="signal peptide" evidence="19">
    <location>
        <begin position="1"/>
        <end position="19"/>
    </location>
</feature>
<dbReference type="SMART" id="SM00710">
    <property type="entry name" value="PbH1"/>
    <property type="match status" value="6"/>
</dbReference>
<dbReference type="GO" id="GO:0071555">
    <property type="term" value="P:cell wall organization"/>
    <property type="evidence" value="ECO:0007669"/>
    <property type="project" value="UniProtKB-KW"/>
</dbReference>
<gene>
    <name evidence="20" type="ORF">N7493_000913</name>
</gene>
<evidence type="ECO:0000256" key="3">
    <source>
        <dbReference type="ARBA" id="ARBA00012736"/>
    </source>
</evidence>
<feature type="chain" id="PRO_5042204716" description="endo-polygalacturonase" evidence="19">
    <location>
        <begin position="20"/>
        <end position="393"/>
    </location>
</feature>
<dbReference type="SUPFAM" id="SSF51126">
    <property type="entry name" value="Pectin lyase-like"/>
    <property type="match status" value="1"/>
</dbReference>
<dbReference type="Gene3D" id="2.160.20.10">
    <property type="entry name" value="Single-stranded right-handed beta-helix, Pectin lyase-like"/>
    <property type="match status" value="1"/>
</dbReference>
<dbReference type="Pfam" id="PF00295">
    <property type="entry name" value="Glyco_hydro_28"/>
    <property type="match status" value="1"/>
</dbReference>
<name>A0AAD6N1A8_9EURO</name>
<evidence type="ECO:0000256" key="7">
    <source>
        <dbReference type="ARBA" id="ARBA00022801"/>
    </source>
</evidence>
<keyword evidence="4" id="KW-0964">Secreted</keyword>
<keyword evidence="11" id="KW-0961">Cell wall biogenesis/degradation</keyword>
<dbReference type="PANTHER" id="PTHR31884">
    <property type="entry name" value="POLYGALACTURONASE"/>
    <property type="match status" value="1"/>
</dbReference>
<evidence type="ECO:0000256" key="14">
    <source>
        <dbReference type="ARBA" id="ARBA00041404"/>
    </source>
</evidence>
<evidence type="ECO:0000256" key="16">
    <source>
        <dbReference type="PROSITE-ProRule" id="PRU10052"/>
    </source>
</evidence>
<dbReference type="InterPro" id="IPR000743">
    <property type="entry name" value="Glyco_hydro_28"/>
</dbReference>
<dbReference type="Proteomes" id="UP001215712">
    <property type="component" value="Unassembled WGS sequence"/>
</dbReference>
<feature type="compositionally biased region" description="Low complexity" evidence="18">
    <location>
        <begin position="20"/>
        <end position="36"/>
    </location>
</feature>
<dbReference type="InterPro" id="IPR050434">
    <property type="entry name" value="Glycosyl_hydrlase_28"/>
</dbReference>
<protein>
    <recommendedName>
        <fullName evidence="3">endo-polygalacturonase</fullName>
        <ecNumber evidence="3">3.2.1.15</ecNumber>
    </recommendedName>
    <alternativeName>
        <fullName evidence="14">Pectinase D</fullName>
    </alternativeName>
    <alternativeName>
        <fullName evidence="15">Polygalacturonase D</fullName>
    </alternativeName>
</protein>
<evidence type="ECO:0000256" key="9">
    <source>
        <dbReference type="ARBA" id="ARBA00023180"/>
    </source>
</evidence>
<feature type="active site" evidence="16">
    <location>
        <position position="253"/>
    </location>
</feature>
<dbReference type="AlphaFoldDB" id="A0AAD6N1A8"/>
<comment type="similarity">
    <text evidence="2 17">Belongs to the glycosyl hydrolase 28 family.</text>
</comment>
<evidence type="ECO:0000256" key="11">
    <source>
        <dbReference type="ARBA" id="ARBA00023316"/>
    </source>
</evidence>
<keyword evidence="7 17" id="KW-0378">Hydrolase</keyword>
<comment type="subcellular location">
    <subcellularLocation>
        <location evidence="1">Secreted</location>
    </subcellularLocation>
</comment>
<organism evidence="20 21">
    <name type="scientific">Penicillium malachiteum</name>
    <dbReference type="NCBI Taxonomy" id="1324776"/>
    <lineage>
        <taxon>Eukaryota</taxon>
        <taxon>Fungi</taxon>
        <taxon>Dikarya</taxon>
        <taxon>Ascomycota</taxon>
        <taxon>Pezizomycotina</taxon>
        <taxon>Eurotiomycetes</taxon>
        <taxon>Eurotiomycetidae</taxon>
        <taxon>Eurotiales</taxon>
        <taxon>Aspergillaceae</taxon>
        <taxon>Penicillium</taxon>
    </lineage>
</organism>
<dbReference type="GO" id="GO:0004650">
    <property type="term" value="F:polygalacturonase activity"/>
    <property type="evidence" value="ECO:0007669"/>
    <property type="project" value="UniProtKB-EC"/>
</dbReference>
<proteinExistence type="inferred from homology"/>
<keyword evidence="21" id="KW-1185">Reference proteome</keyword>
<accession>A0AAD6N1A8</accession>
<evidence type="ECO:0000256" key="17">
    <source>
        <dbReference type="RuleBase" id="RU361169"/>
    </source>
</evidence>
<comment type="catalytic activity">
    <reaction evidence="12">
        <text>(1,4-alpha-D-galacturonosyl)n+m + H2O = (1,4-alpha-D-galacturonosyl)n + (1,4-alpha-D-galacturonosyl)m.</text>
        <dbReference type="EC" id="3.2.1.15"/>
    </reaction>
</comment>
<sequence>MRIRLASILLSSCITGALASHSSSGSDGKSNGKPNSKTPPASTAEPCICKEYSQIAAAVANCTDIVLSNIAAPNGSSINLSGLKTGTTVTFEGLTTFGWVNSSSFNPITISGEGITITAKKGAVIDGNGQAYWDGLGSNGGLPKPDHFIVVDKVTGNSVIEKLYIRNWPVHLFDITGCENVVFQDMTLNNAAGDAPNSRSNGLAAAHNSDGFDVSSSYNITIRRNFVHNQDDCVAITSGNNMTVSGMTCEGSHGLSIGSIGGKSNNNVTNIHFADSLLINTQAGARIKTNYNYTGFISNITYENIVLQNITQYGIDIQQDYLNGGPTGIPSNGVIIENVLMKKINGYVASDAQPYYILCGDGSCSNIVFEDVKVTGGEASSCNYKVSGCPVSS</sequence>
<evidence type="ECO:0000256" key="4">
    <source>
        <dbReference type="ARBA" id="ARBA00022525"/>
    </source>
</evidence>
<evidence type="ECO:0000256" key="1">
    <source>
        <dbReference type="ARBA" id="ARBA00004613"/>
    </source>
</evidence>
<keyword evidence="5 19" id="KW-0732">Signal</keyword>
<dbReference type="PANTHER" id="PTHR31884:SF9">
    <property type="entry name" value="ENDOPOLYGALACTURONASE D-RELATED"/>
    <property type="match status" value="1"/>
</dbReference>
<evidence type="ECO:0000256" key="6">
    <source>
        <dbReference type="ARBA" id="ARBA00022737"/>
    </source>
</evidence>
<evidence type="ECO:0000256" key="8">
    <source>
        <dbReference type="ARBA" id="ARBA00023157"/>
    </source>
</evidence>
<reference evidence="20" key="2">
    <citation type="submission" date="2023-01" db="EMBL/GenBank/DDBJ databases">
        <authorList>
            <person name="Petersen C."/>
        </authorList>
    </citation>
    <scope>NUCLEOTIDE SEQUENCE</scope>
    <source>
        <strain evidence="20">IBT 17514</strain>
    </source>
</reference>
<dbReference type="EC" id="3.2.1.15" evidence="3"/>
<dbReference type="InterPro" id="IPR012334">
    <property type="entry name" value="Pectin_lyas_fold"/>
</dbReference>
<dbReference type="PROSITE" id="PS00502">
    <property type="entry name" value="POLYGALACTURONASE"/>
    <property type="match status" value="1"/>
</dbReference>
<evidence type="ECO:0000256" key="5">
    <source>
        <dbReference type="ARBA" id="ARBA00022729"/>
    </source>
</evidence>
<dbReference type="GO" id="GO:0045490">
    <property type="term" value="P:pectin catabolic process"/>
    <property type="evidence" value="ECO:0007669"/>
    <property type="project" value="TreeGrafter"/>
</dbReference>
<reference evidence="20" key="1">
    <citation type="journal article" date="2023" name="IMA Fungus">
        <title>Comparative genomic study of the Penicillium genus elucidates a diverse pangenome and 15 lateral gene transfer events.</title>
        <authorList>
            <person name="Petersen C."/>
            <person name="Sorensen T."/>
            <person name="Nielsen M.R."/>
            <person name="Sondergaard T.E."/>
            <person name="Sorensen J.L."/>
            <person name="Fitzpatrick D.A."/>
            <person name="Frisvad J.C."/>
            <person name="Nielsen K.L."/>
        </authorList>
    </citation>
    <scope>NUCLEOTIDE SEQUENCE</scope>
    <source>
        <strain evidence="20">IBT 17514</strain>
    </source>
</reference>
<evidence type="ECO:0000256" key="19">
    <source>
        <dbReference type="SAM" id="SignalP"/>
    </source>
</evidence>
<comment type="caution">
    <text evidence="20">The sequence shown here is derived from an EMBL/GenBank/DDBJ whole genome shotgun (WGS) entry which is preliminary data.</text>
</comment>
<evidence type="ECO:0000256" key="2">
    <source>
        <dbReference type="ARBA" id="ARBA00008834"/>
    </source>
</evidence>
<dbReference type="GO" id="GO:0005576">
    <property type="term" value="C:extracellular region"/>
    <property type="evidence" value="ECO:0007669"/>
    <property type="project" value="UniProtKB-SubCell"/>
</dbReference>
<dbReference type="InterPro" id="IPR011050">
    <property type="entry name" value="Pectin_lyase_fold/virulence"/>
</dbReference>
<evidence type="ECO:0000256" key="12">
    <source>
        <dbReference type="ARBA" id="ARBA00034074"/>
    </source>
</evidence>